<dbReference type="InterPro" id="IPR045070">
    <property type="entry name" value="MATE_MepA-like"/>
</dbReference>
<dbReference type="CDD" id="cd13143">
    <property type="entry name" value="MATE_MepA_like"/>
    <property type="match status" value="1"/>
</dbReference>
<evidence type="ECO:0000313" key="12">
    <source>
        <dbReference type="Proteomes" id="UP000824179"/>
    </source>
</evidence>
<feature type="transmembrane region" description="Helical" evidence="10">
    <location>
        <begin position="135"/>
        <end position="158"/>
    </location>
</feature>
<keyword evidence="6 10" id="KW-0812">Transmembrane</keyword>
<comment type="similarity">
    <text evidence="2">Belongs to the multi antimicrobial extrusion (MATE) (TC 2.A.66.1) family. MepA subfamily.</text>
</comment>
<feature type="transmembrane region" description="Helical" evidence="10">
    <location>
        <begin position="94"/>
        <end position="115"/>
    </location>
</feature>
<reference evidence="11" key="1">
    <citation type="submission" date="2020-10" db="EMBL/GenBank/DDBJ databases">
        <authorList>
            <person name="Gilroy R."/>
        </authorList>
    </citation>
    <scope>NUCLEOTIDE SEQUENCE</scope>
    <source>
        <strain evidence="11">ChiW25-3613</strain>
    </source>
</reference>
<keyword evidence="8 10" id="KW-0472">Membrane</keyword>
<organism evidence="11 12">
    <name type="scientific">Candidatus Coproplasma stercoripullorum</name>
    <dbReference type="NCBI Taxonomy" id="2840751"/>
    <lineage>
        <taxon>Bacteria</taxon>
        <taxon>Bacillati</taxon>
        <taxon>Bacillota</taxon>
        <taxon>Clostridia</taxon>
        <taxon>Eubacteriales</taxon>
        <taxon>Candidatus Coproplasma</taxon>
    </lineage>
</organism>
<dbReference type="PIRSF" id="PIRSF006603">
    <property type="entry name" value="DinF"/>
    <property type="match status" value="1"/>
</dbReference>
<dbReference type="Proteomes" id="UP000824179">
    <property type="component" value="Unassembled WGS sequence"/>
</dbReference>
<protein>
    <recommendedName>
        <fullName evidence="3">Multidrug export protein MepA</fullName>
    </recommendedName>
</protein>
<dbReference type="InterPro" id="IPR002528">
    <property type="entry name" value="MATE_fam"/>
</dbReference>
<keyword evidence="5" id="KW-1003">Cell membrane</keyword>
<dbReference type="GO" id="GO:0015297">
    <property type="term" value="F:antiporter activity"/>
    <property type="evidence" value="ECO:0007669"/>
    <property type="project" value="InterPro"/>
</dbReference>
<dbReference type="AlphaFoldDB" id="A0A9D1DBI2"/>
<comment type="caution">
    <text evidence="11">The sequence shown here is derived from an EMBL/GenBank/DDBJ whole genome shotgun (WGS) entry which is preliminary data.</text>
</comment>
<evidence type="ECO:0000256" key="9">
    <source>
        <dbReference type="ARBA" id="ARBA00023251"/>
    </source>
</evidence>
<dbReference type="GO" id="GO:0046677">
    <property type="term" value="P:response to antibiotic"/>
    <property type="evidence" value="ECO:0007669"/>
    <property type="project" value="UniProtKB-KW"/>
</dbReference>
<dbReference type="InterPro" id="IPR048279">
    <property type="entry name" value="MdtK-like"/>
</dbReference>
<accession>A0A9D1DBI2</accession>
<feature type="transmembrane region" description="Helical" evidence="10">
    <location>
        <begin position="423"/>
        <end position="444"/>
    </location>
</feature>
<dbReference type="PANTHER" id="PTHR43823:SF3">
    <property type="entry name" value="MULTIDRUG EXPORT PROTEIN MEPA"/>
    <property type="match status" value="1"/>
</dbReference>
<feature type="transmembrane region" description="Helical" evidence="10">
    <location>
        <begin position="235"/>
        <end position="258"/>
    </location>
</feature>
<dbReference type="InterPro" id="IPR051327">
    <property type="entry name" value="MATE_MepA_subfamily"/>
</dbReference>
<feature type="transmembrane region" description="Helical" evidence="10">
    <location>
        <begin position="278"/>
        <end position="311"/>
    </location>
</feature>
<evidence type="ECO:0000256" key="8">
    <source>
        <dbReference type="ARBA" id="ARBA00023136"/>
    </source>
</evidence>
<evidence type="ECO:0000256" key="1">
    <source>
        <dbReference type="ARBA" id="ARBA00004651"/>
    </source>
</evidence>
<feature type="transmembrane region" description="Helical" evidence="10">
    <location>
        <begin position="364"/>
        <end position="382"/>
    </location>
</feature>
<keyword evidence="7 10" id="KW-1133">Transmembrane helix</keyword>
<name>A0A9D1DBI2_9FIRM</name>
<feature type="transmembrane region" description="Helical" evidence="10">
    <location>
        <begin position="323"/>
        <end position="352"/>
    </location>
</feature>
<evidence type="ECO:0000313" key="11">
    <source>
        <dbReference type="EMBL" id="HIR39813.1"/>
    </source>
</evidence>
<evidence type="ECO:0000256" key="2">
    <source>
        <dbReference type="ARBA" id="ARBA00008417"/>
    </source>
</evidence>
<comment type="subcellular location">
    <subcellularLocation>
        <location evidence="1">Cell membrane</location>
        <topology evidence="1">Multi-pass membrane protein</topology>
    </subcellularLocation>
</comment>
<dbReference type="PANTHER" id="PTHR43823">
    <property type="entry name" value="SPORULATION PROTEIN YKVU"/>
    <property type="match status" value="1"/>
</dbReference>
<evidence type="ECO:0000256" key="3">
    <source>
        <dbReference type="ARBA" id="ARBA00022106"/>
    </source>
</evidence>
<feature type="transmembrane region" description="Helical" evidence="10">
    <location>
        <begin position="195"/>
        <end position="215"/>
    </location>
</feature>
<dbReference type="Pfam" id="PF01554">
    <property type="entry name" value="MatE"/>
    <property type="match status" value="2"/>
</dbReference>
<reference evidence="11" key="2">
    <citation type="journal article" date="2021" name="PeerJ">
        <title>Extensive microbial diversity within the chicken gut microbiome revealed by metagenomics and culture.</title>
        <authorList>
            <person name="Gilroy R."/>
            <person name="Ravi A."/>
            <person name="Getino M."/>
            <person name="Pursley I."/>
            <person name="Horton D.L."/>
            <person name="Alikhan N.F."/>
            <person name="Baker D."/>
            <person name="Gharbi K."/>
            <person name="Hall N."/>
            <person name="Watson M."/>
            <person name="Adriaenssens E.M."/>
            <person name="Foster-Nyarko E."/>
            <person name="Jarju S."/>
            <person name="Secka A."/>
            <person name="Antonio M."/>
            <person name="Oren A."/>
            <person name="Chaudhuri R.R."/>
            <person name="La Ragione R."/>
            <person name="Hildebrand F."/>
            <person name="Pallen M.J."/>
        </authorList>
    </citation>
    <scope>NUCLEOTIDE SEQUENCE</scope>
    <source>
        <strain evidence="11">ChiW25-3613</strain>
    </source>
</reference>
<feature type="transmembrane region" description="Helical" evidence="10">
    <location>
        <begin position="394"/>
        <end position="417"/>
    </location>
</feature>
<sequence length="467" mass="50444">MREQAMGSEKIWKLCLTMGMPCVLAQVVNLLYNIVDRIYIGNMEDIGAAALGGLGLCSPIITLIAAFSAFVSGGGAPLAAKSLGEENTERARRILNNGFLMLVFFSLSLGLAAYFCAGPLLNLIGAGDSNFGYAYDYLTVYLTGTLFVQLATGLNTFLTAQGRSLMAMISVMVGAALNIGLDPLFIFTFGMGVQGAAIATVISQFASALFVVLALRSKKLTLRLTFAYMKPDIKIIGAILSLGVASFVMSATESVIGFVLNGRLKYYGDMTDIGGDYYVSVLAVLQSAMMLITTPISGFTQGVTPILAFNYGARHKARLKRCYFFTLTVCFGWCALLGILMMCAPTLFGTMFTQDEVVLSLTRRYMPTFVFGMLVFGIQRACQTTFVAMTQAKISLFIAILRKIILLVPLAYLLPLAMDVGGVYLAEGIADTAAALICGTIFFFRFRAILKKMPDEHAQPLQPAEQI</sequence>
<dbReference type="EMBL" id="DVHB01000092">
    <property type="protein sequence ID" value="HIR39813.1"/>
    <property type="molecule type" value="Genomic_DNA"/>
</dbReference>
<dbReference type="GO" id="GO:0042910">
    <property type="term" value="F:xenobiotic transmembrane transporter activity"/>
    <property type="evidence" value="ECO:0007669"/>
    <property type="project" value="InterPro"/>
</dbReference>
<evidence type="ECO:0000256" key="7">
    <source>
        <dbReference type="ARBA" id="ARBA00022989"/>
    </source>
</evidence>
<feature type="transmembrane region" description="Helical" evidence="10">
    <location>
        <begin position="46"/>
        <end position="73"/>
    </location>
</feature>
<proteinExistence type="inferred from homology"/>
<dbReference type="NCBIfam" id="TIGR00797">
    <property type="entry name" value="matE"/>
    <property type="match status" value="1"/>
</dbReference>
<feature type="transmembrane region" description="Helical" evidence="10">
    <location>
        <begin position="12"/>
        <end position="34"/>
    </location>
</feature>
<keyword evidence="9" id="KW-0046">Antibiotic resistance</keyword>
<evidence type="ECO:0000256" key="6">
    <source>
        <dbReference type="ARBA" id="ARBA00022692"/>
    </source>
</evidence>
<feature type="transmembrane region" description="Helical" evidence="10">
    <location>
        <begin position="165"/>
        <end position="189"/>
    </location>
</feature>
<evidence type="ECO:0000256" key="5">
    <source>
        <dbReference type="ARBA" id="ARBA00022475"/>
    </source>
</evidence>
<dbReference type="GO" id="GO:0005886">
    <property type="term" value="C:plasma membrane"/>
    <property type="evidence" value="ECO:0007669"/>
    <property type="project" value="UniProtKB-SubCell"/>
</dbReference>
<evidence type="ECO:0000256" key="10">
    <source>
        <dbReference type="SAM" id="Phobius"/>
    </source>
</evidence>
<evidence type="ECO:0000256" key="4">
    <source>
        <dbReference type="ARBA" id="ARBA00022448"/>
    </source>
</evidence>
<gene>
    <name evidence="11" type="ORF">IAB90_05460</name>
</gene>
<keyword evidence="4" id="KW-0813">Transport</keyword>